<keyword evidence="4" id="KW-0677">Repeat</keyword>
<dbReference type="InterPro" id="IPR045227">
    <property type="entry name" value="WDR18/Ipi3/RID3"/>
</dbReference>
<gene>
    <name evidence="8" type="ORF">EJ06DRAFT_558915</name>
</gene>
<comment type="subunit">
    <text evidence="6">Component of the RIX1 complex, composed of IPI1, RIX1/IPI2 and IPI3 in a 1:2:2 stoichiometry. The complex interacts (via RIX1) with MDN1 (via its hexameric AAA ATPase ring) and the pre-60S ribosome particles.</text>
</comment>
<feature type="region of interest" description="Disordered" evidence="7">
    <location>
        <begin position="511"/>
        <end position="579"/>
    </location>
</feature>
<sequence>MLHEHFISSIGTPLKAANTSVTKDAGIFVYELQPMAAQRSLFKKSATLPQCLAVSDSHIFAAQAGKAIVHVYSREKGNQEALIPFQERITCLALAADDTVLVMGTESGKVQLWELGTGRLVSAPQSHLQAITALAVDPTSNFLLSGSADSHIHVWALPALLSLSRPDSFAQDDPRAPIRTLSNHRGGITALVSGHSHWGANIVLSAAEDSTVMVWDYQRGVTLRTYLIGQVPRALALDPVDRGFYASYDDGSIQLVDFYAAAGSEPGVNALHDPAQSQVPVQPSADSRWSAESQALGAGLSIGLSWDGSKLLSGHASGKIVVWDTSKGKFISCLSVLPGPVTNLAMLPPTGFPNTPGKTLKLHYVTKPRLDPGSNESGAIPENYTFVAQLSSQLPTPHISSAEPPTTSTQSDFDFALTHPSFPSSLLDEGLAELASWRETPAQSGASKITTSEPSADFMSFDDAEKSAAEPTLVDENKLLRQQIVSLRRAQKATFKQLAEKNKEVDALVKEQKARDSDAVAKEKKRSKKVATQWNGLQADETQSDEGTVESDEEADVSDEEMEDALSSGDEEHSIELSD</sequence>
<dbReference type="PROSITE" id="PS50082">
    <property type="entry name" value="WD_REPEATS_2"/>
    <property type="match status" value="3"/>
</dbReference>
<evidence type="ECO:0000256" key="3">
    <source>
        <dbReference type="ARBA" id="ARBA00022574"/>
    </source>
</evidence>
<dbReference type="PROSITE" id="PS50294">
    <property type="entry name" value="WD_REPEATS_REGION"/>
    <property type="match status" value="1"/>
</dbReference>
<dbReference type="EMBL" id="ML996703">
    <property type="protein sequence ID" value="KAF2397339.1"/>
    <property type="molecule type" value="Genomic_DNA"/>
</dbReference>
<dbReference type="InterPro" id="IPR001680">
    <property type="entry name" value="WD40_rpt"/>
</dbReference>
<evidence type="ECO:0000313" key="8">
    <source>
        <dbReference type="EMBL" id="KAF2397339.1"/>
    </source>
</evidence>
<dbReference type="GO" id="GO:0006364">
    <property type="term" value="P:rRNA processing"/>
    <property type="evidence" value="ECO:0007669"/>
    <property type="project" value="UniProtKB-UniRule"/>
</dbReference>
<evidence type="ECO:0000256" key="4">
    <source>
        <dbReference type="ARBA" id="ARBA00022737"/>
    </source>
</evidence>
<dbReference type="InterPro" id="IPR036322">
    <property type="entry name" value="WD40_repeat_dom_sf"/>
</dbReference>
<dbReference type="SMART" id="SM00320">
    <property type="entry name" value="WD40"/>
    <property type="match status" value="5"/>
</dbReference>
<dbReference type="PANTHER" id="PTHR18763:SF0">
    <property type="entry name" value="WD REPEAT-CONTAINING PROTEIN 18"/>
    <property type="match status" value="1"/>
</dbReference>
<feature type="compositionally biased region" description="Basic and acidic residues" evidence="7">
    <location>
        <begin position="511"/>
        <end position="522"/>
    </location>
</feature>
<comment type="function">
    <text evidence="1 6">Component of the RIX1 complex required for processing of ITS2 sequences from 35S pre-rRNA.</text>
</comment>
<dbReference type="Gene3D" id="2.130.10.10">
    <property type="entry name" value="YVTN repeat-like/Quinoprotein amine dehydrogenase"/>
    <property type="match status" value="2"/>
</dbReference>
<dbReference type="AlphaFoldDB" id="A0A6G1HNB8"/>
<evidence type="ECO:0000256" key="7">
    <source>
        <dbReference type="SAM" id="MobiDB-lite"/>
    </source>
</evidence>
<feature type="compositionally biased region" description="Basic and acidic residues" evidence="7">
    <location>
        <begin position="570"/>
        <end position="579"/>
    </location>
</feature>
<evidence type="ECO:0000256" key="1">
    <source>
        <dbReference type="ARBA" id="ARBA00002355"/>
    </source>
</evidence>
<dbReference type="Pfam" id="PF00400">
    <property type="entry name" value="WD40"/>
    <property type="match status" value="2"/>
</dbReference>
<dbReference type="InterPro" id="IPR015943">
    <property type="entry name" value="WD40/YVTN_repeat-like_dom_sf"/>
</dbReference>
<feature type="repeat" description="WD" evidence="5">
    <location>
        <begin position="82"/>
        <end position="123"/>
    </location>
</feature>
<keyword evidence="6" id="KW-0539">Nucleus</keyword>
<feature type="repeat" description="WD" evidence="5">
    <location>
        <begin position="181"/>
        <end position="225"/>
    </location>
</feature>
<proteinExistence type="inferred from homology"/>
<dbReference type="GO" id="GO:0006261">
    <property type="term" value="P:DNA-templated DNA replication"/>
    <property type="evidence" value="ECO:0007669"/>
    <property type="project" value="TreeGrafter"/>
</dbReference>
<comment type="subcellular location">
    <subcellularLocation>
        <location evidence="6">Nucleus</location>
    </subcellularLocation>
</comment>
<evidence type="ECO:0000256" key="6">
    <source>
        <dbReference type="RuleBase" id="RU369067"/>
    </source>
</evidence>
<keyword evidence="3 5" id="KW-0853">WD repeat</keyword>
<dbReference type="FunFam" id="2.130.10.10:FF:000929">
    <property type="entry name" value="Ribosomal assembly complex component Ipi3"/>
    <property type="match status" value="1"/>
</dbReference>
<feature type="region of interest" description="Disordered" evidence="7">
    <location>
        <begin position="395"/>
        <end position="415"/>
    </location>
</feature>
<dbReference type="PANTHER" id="PTHR18763">
    <property type="entry name" value="WD-REPEAT PROTEIN 18"/>
    <property type="match status" value="1"/>
</dbReference>
<reference evidence="8" key="1">
    <citation type="journal article" date="2020" name="Stud. Mycol.">
        <title>101 Dothideomycetes genomes: a test case for predicting lifestyles and emergence of pathogens.</title>
        <authorList>
            <person name="Haridas S."/>
            <person name="Albert R."/>
            <person name="Binder M."/>
            <person name="Bloem J."/>
            <person name="Labutti K."/>
            <person name="Salamov A."/>
            <person name="Andreopoulos B."/>
            <person name="Baker S."/>
            <person name="Barry K."/>
            <person name="Bills G."/>
            <person name="Bluhm B."/>
            <person name="Cannon C."/>
            <person name="Castanera R."/>
            <person name="Culley D."/>
            <person name="Daum C."/>
            <person name="Ezra D."/>
            <person name="Gonzalez J."/>
            <person name="Henrissat B."/>
            <person name="Kuo A."/>
            <person name="Liang C."/>
            <person name="Lipzen A."/>
            <person name="Lutzoni F."/>
            <person name="Magnuson J."/>
            <person name="Mondo S."/>
            <person name="Nolan M."/>
            <person name="Ohm R."/>
            <person name="Pangilinan J."/>
            <person name="Park H.-J."/>
            <person name="Ramirez L."/>
            <person name="Alfaro M."/>
            <person name="Sun H."/>
            <person name="Tritt A."/>
            <person name="Yoshinaga Y."/>
            <person name="Zwiers L.-H."/>
            <person name="Turgeon B."/>
            <person name="Goodwin S."/>
            <person name="Spatafora J."/>
            <person name="Crous P."/>
            <person name="Grigoriev I."/>
        </authorList>
    </citation>
    <scope>NUCLEOTIDE SEQUENCE</scope>
    <source>
        <strain evidence="8">CBS 262.69</strain>
    </source>
</reference>
<feature type="compositionally biased region" description="Polar residues" evidence="7">
    <location>
        <begin position="395"/>
        <end position="412"/>
    </location>
</feature>
<dbReference type="SUPFAM" id="SSF50978">
    <property type="entry name" value="WD40 repeat-like"/>
    <property type="match status" value="1"/>
</dbReference>
<dbReference type="GO" id="GO:0120330">
    <property type="term" value="C:rixosome complex"/>
    <property type="evidence" value="ECO:0007669"/>
    <property type="project" value="UniProtKB-UniRule"/>
</dbReference>
<name>A0A6G1HNB8_9PEZI</name>
<keyword evidence="6" id="KW-0698">rRNA processing</keyword>
<dbReference type="OrthoDB" id="756370at2759"/>
<accession>A0A6G1HNB8</accession>
<feature type="repeat" description="WD" evidence="5">
    <location>
        <begin position="124"/>
        <end position="155"/>
    </location>
</feature>
<organism evidence="8 9">
    <name type="scientific">Trichodelitschia bisporula</name>
    <dbReference type="NCBI Taxonomy" id="703511"/>
    <lineage>
        <taxon>Eukaryota</taxon>
        <taxon>Fungi</taxon>
        <taxon>Dikarya</taxon>
        <taxon>Ascomycota</taxon>
        <taxon>Pezizomycotina</taxon>
        <taxon>Dothideomycetes</taxon>
        <taxon>Dothideomycetes incertae sedis</taxon>
        <taxon>Phaeotrichales</taxon>
        <taxon>Phaeotrichaceae</taxon>
        <taxon>Trichodelitschia</taxon>
    </lineage>
</organism>
<evidence type="ECO:0000256" key="2">
    <source>
        <dbReference type="ARBA" id="ARBA00010143"/>
    </source>
</evidence>
<comment type="similarity">
    <text evidence="2 6">Belongs to the WD repeat IPI3/WDR18 family.</text>
</comment>
<dbReference type="GO" id="GO:0005656">
    <property type="term" value="C:nuclear pre-replicative complex"/>
    <property type="evidence" value="ECO:0007669"/>
    <property type="project" value="TreeGrafter"/>
</dbReference>
<feature type="compositionally biased region" description="Acidic residues" evidence="7">
    <location>
        <begin position="542"/>
        <end position="564"/>
    </location>
</feature>
<evidence type="ECO:0000256" key="5">
    <source>
        <dbReference type="PROSITE-ProRule" id="PRU00221"/>
    </source>
</evidence>
<keyword evidence="9" id="KW-1185">Reference proteome</keyword>
<evidence type="ECO:0000313" key="9">
    <source>
        <dbReference type="Proteomes" id="UP000799640"/>
    </source>
</evidence>
<dbReference type="Proteomes" id="UP000799640">
    <property type="component" value="Unassembled WGS sequence"/>
</dbReference>
<protein>
    <recommendedName>
        <fullName evidence="6">Pre-rRNA-processing protein IPI3</fullName>
    </recommendedName>
</protein>